<dbReference type="SMART" id="SM00448">
    <property type="entry name" value="REC"/>
    <property type="match status" value="1"/>
</dbReference>
<reference evidence="10 11" key="1">
    <citation type="submission" date="2022-04" db="EMBL/GenBank/DDBJ databases">
        <title>Identification of a novel bacterium isolated from mangrove sediments.</title>
        <authorList>
            <person name="Pan X."/>
        </authorList>
    </citation>
    <scope>NUCLEOTIDE SEQUENCE [LARGE SCALE GENOMIC DNA]</scope>
    <source>
        <strain evidence="10 11">B2638</strain>
    </source>
</reference>
<organism evidence="10 11">
    <name type="scientific">Novosphingobium beihaiensis</name>
    <dbReference type="NCBI Taxonomy" id="2930389"/>
    <lineage>
        <taxon>Bacteria</taxon>
        <taxon>Pseudomonadati</taxon>
        <taxon>Pseudomonadota</taxon>
        <taxon>Alphaproteobacteria</taxon>
        <taxon>Sphingomonadales</taxon>
        <taxon>Sphingomonadaceae</taxon>
        <taxon>Novosphingobium</taxon>
    </lineage>
</organism>
<sequence>MIQILVVEDEPRLRADLVDYLSMRGFAVRGADSAARFHALLQDALPDVVLMDVGLPDGDGFDLTAKLRANHDCGIIMLTAHGGSDARIRGFESGADIYLVKHSPLKEIEAAIVSLCRRLNRTAAPAARPSAWSLDPRRWTILSPEGHSVTLTASELAFLNMLMRQDGEPCGRAELATAVARPQTSFDDRHLDAVVSRLRKKIEAETGEKSPIRAAYGVGYAFSAPAQVLEI</sequence>
<name>A0ABT0BTB5_9SPHN</name>
<dbReference type="Gene3D" id="1.10.10.10">
    <property type="entry name" value="Winged helix-like DNA-binding domain superfamily/Winged helix DNA-binding domain"/>
    <property type="match status" value="1"/>
</dbReference>
<feature type="modified residue" description="4-aspartylphosphate" evidence="6">
    <location>
        <position position="52"/>
    </location>
</feature>
<proteinExistence type="predicted"/>
<evidence type="ECO:0000259" key="9">
    <source>
        <dbReference type="PROSITE" id="PS51755"/>
    </source>
</evidence>
<dbReference type="InterPro" id="IPR016032">
    <property type="entry name" value="Sig_transdc_resp-reg_C-effctor"/>
</dbReference>
<evidence type="ECO:0000256" key="4">
    <source>
        <dbReference type="ARBA" id="ARBA00023125"/>
    </source>
</evidence>
<gene>
    <name evidence="10" type="ORF">MTR66_15950</name>
</gene>
<dbReference type="PANTHER" id="PTHR48111:SF1">
    <property type="entry name" value="TWO-COMPONENT RESPONSE REGULATOR ORR33"/>
    <property type="match status" value="1"/>
</dbReference>
<evidence type="ECO:0000259" key="8">
    <source>
        <dbReference type="PROSITE" id="PS50110"/>
    </source>
</evidence>
<dbReference type="InterPro" id="IPR011006">
    <property type="entry name" value="CheY-like_superfamily"/>
</dbReference>
<dbReference type="InterPro" id="IPR039420">
    <property type="entry name" value="WalR-like"/>
</dbReference>
<dbReference type="Pfam" id="PF00072">
    <property type="entry name" value="Response_reg"/>
    <property type="match status" value="1"/>
</dbReference>
<feature type="domain" description="OmpR/PhoB-type" evidence="9">
    <location>
        <begin position="124"/>
        <end position="224"/>
    </location>
</feature>
<dbReference type="SUPFAM" id="SSF46894">
    <property type="entry name" value="C-terminal effector domain of the bipartite response regulators"/>
    <property type="match status" value="1"/>
</dbReference>
<keyword evidence="1 6" id="KW-0597">Phosphoprotein</keyword>
<dbReference type="InterPro" id="IPR001789">
    <property type="entry name" value="Sig_transdc_resp-reg_receiver"/>
</dbReference>
<protein>
    <submittedName>
        <fullName evidence="10">Response regulator transcription factor</fullName>
    </submittedName>
</protein>
<dbReference type="SMART" id="SM00862">
    <property type="entry name" value="Trans_reg_C"/>
    <property type="match status" value="1"/>
</dbReference>
<evidence type="ECO:0000256" key="5">
    <source>
        <dbReference type="ARBA" id="ARBA00023163"/>
    </source>
</evidence>
<evidence type="ECO:0000256" key="2">
    <source>
        <dbReference type="ARBA" id="ARBA00023012"/>
    </source>
</evidence>
<evidence type="ECO:0000256" key="3">
    <source>
        <dbReference type="ARBA" id="ARBA00023015"/>
    </source>
</evidence>
<keyword evidence="2" id="KW-0902">Two-component regulatory system</keyword>
<evidence type="ECO:0000313" key="11">
    <source>
        <dbReference type="Proteomes" id="UP001202281"/>
    </source>
</evidence>
<dbReference type="PROSITE" id="PS50110">
    <property type="entry name" value="RESPONSE_REGULATORY"/>
    <property type="match status" value="1"/>
</dbReference>
<feature type="DNA-binding region" description="OmpR/PhoB-type" evidence="7">
    <location>
        <begin position="124"/>
        <end position="224"/>
    </location>
</feature>
<dbReference type="InterPro" id="IPR036388">
    <property type="entry name" value="WH-like_DNA-bd_sf"/>
</dbReference>
<comment type="caution">
    <text evidence="10">The sequence shown here is derived from an EMBL/GenBank/DDBJ whole genome shotgun (WGS) entry which is preliminary data.</text>
</comment>
<dbReference type="InterPro" id="IPR001867">
    <property type="entry name" value="OmpR/PhoB-type_DNA-bd"/>
</dbReference>
<keyword evidence="5" id="KW-0804">Transcription</keyword>
<dbReference type="Proteomes" id="UP001202281">
    <property type="component" value="Unassembled WGS sequence"/>
</dbReference>
<keyword evidence="3" id="KW-0805">Transcription regulation</keyword>
<dbReference type="PANTHER" id="PTHR48111">
    <property type="entry name" value="REGULATOR OF RPOS"/>
    <property type="match status" value="1"/>
</dbReference>
<evidence type="ECO:0000256" key="6">
    <source>
        <dbReference type="PROSITE-ProRule" id="PRU00169"/>
    </source>
</evidence>
<keyword evidence="4 7" id="KW-0238">DNA-binding</keyword>
<dbReference type="CDD" id="cd17574">
    <property type="entry name" value="REC_OmpR"/>
    <property type="match status" value="1"/>
</dbReference>
<dbReference type="RefSeq" id="WP_243922831.1">
    <property type="nucleotide sequence ID" value="NZ_JALHLG010000029.1"/>
</dbReference>
<evidence type="ECO:0000256" key="1">
    <source>
        <dbReference type="ARBA" id="ARBA00022553"/>
    </source>
</evidence>
<dbReference type="Gene3D" id="3.40.50.2300">
    <property type="match status" value="1"/>
</dbReference>
<dbReference type="SUPFAM" id="SSF52172">
    <property type="entry name" value="CheY-like"/>
    <property type="match status" value="1"/>
</dbReference>
<evidence type="ECO:0000313" key="10">
    <source>
        <dbReference type="EMBL" id="MCJ2188301.1"/>
    </source>
</evidence>
<dbReference type="Pfam" id="PF00486">
    <property type="entry name" value="Trans_reg_C"/>
    <property type="match status" value="1"/>
</dbReference>
<accession>A0ABT0BTB5</accession>
<dbReference type="PROSITE" id="PS51755">
    <property type="entry name" value="OMPR_PHOB"/>
    <property type="match status" value="1"/>
</dbReference>
<feature type="domain" description="Response regulatory" evidence="8">
    <location>
        <begin position="3"/>
        <end position="116"/>
    </location>
</feature>
<evidence type="ECO:0000256" key="7">
    <source>
        <dbReference type="PROSITE-ProRule" id="PRU01091"/>
    </source>
</evidence>
<dbReference type="EMBL" id="JALHLG010000029">
    <property type="protein sequence ID" value="MCJ2188301.1"/>
    <property type="molecule type" value="Genomic_DNA"/>
</dbReference>
<dbReference type="CDD" id="cd00383">
    <property type="entry name" value="trans_reg_C"/>
    <property type="match status" value="1"/>
</dbReference>
<keyword evidence="11" id="KW-1185">Reference proteome</keyword>